<dbReference type="PANTHER" id="PTHR42705">
    <property type="entry name" value="BIFUNCTIONAL NON-HOMOLOGOUS END JOINING PROTEIN LIGD"/>
    <property type="match status" value="1"/>
</dbReference>
<proteinExistence type="predicted"/>
<evidence type="ECO:0000256" key="12">
    <source>
        <dbReference type="ARBA" id="ARBA00022840"/>
    </source>
</evidence>
<dbReference type="GO" id="GO:0006281">
    <property type="term" value="P:DNA repair"/>
    <property type="evidence" value="ECO:0007669"/>
    <property type="project" value="UniProtKB-KW"/>
</dbReference>
<evidence type="ECO:0000256" key="10">
    <source>
        <dbReference type="ARBA" id="ARBA00022801"/>
    </source>
</evidence>
<evidence type="ECO:0000256" key="17">
    <source>
        <dbReference type="ARBA" id="ARBA00023211"/>
    </source>
</evidence>
<keyword evidence="11" id="KW-0269">Exonuclease</keyword>
<evidence type="ECO:0000256" key="15">
    <source>
        <dbReference type="ARBA" id="ARBA00023172"/>
    </source>
</evidence>
<reference evidence="23 24" key="2">
    <citation type="submission" date="2019-09" db="EMBL/GenBank/DDBJ databases">
        <authorList>
            <person name="Jin C."/>
        </authorList>
    </citation>
    <scope>NUCLEOTIDE SEQUENCE [LARGE SCALE GENOMIC DNA]</scope>
    <source>
        <strain evidence="23 24">BN140002</strain>
    </source>
</reference>
<dbReference type="SUPFAM" id="SSF56091">
    <property type="entry name" value="DNA ligase/mRNA capping enzyme, catalytic domain"/>
    <property type="match status" value="1"/>
</dbReference>
<protein>
    <recommendedName>
        <fullName evidence="2">DNA ligase (ATP)</fullName>
        <ecNumber evidence="2">6.5.1.1</ecNumber>
    </recommendedName>
    <alternativeName>
        <fullName evidence="19">NHEJ DNA polymerase</fullName>
    </alternativeName>
</protein>
<dbReference type="Gene3D" id="3.30.1490.70">
    <property type="match status" value="1"/>
</dbReference>
<keyword evidence="17" id="KW-0464">Manganese</keyword>
<keyword evidence="13" id="KW-0239">DNA-directed DNA polymerase</keyword>
<evidence type="ECO:0000256" key="18">
    <source>
        <dbReference type="ARBA" id="ARBA00023268"/>
    </source>
</evidence>
<evidence type="ECO:0000256" key="3">
    <source>
        <dbReference type="ARBA" id="ARBA00022598"/>
    </source>
</evidence>
<dbReference type="Gene3D" id="3.90.920.10">
    <property type="entry name" value="DNA primase, PRIM domain"/>
    <property type="match status" value="1"/>
</dbReference>
<dbReference type="Gene3D" id="3.30.470.30">
    <property type="entry name" value="DNA ligase/mRNA capping enzyme"/>
    <property type="match status" value="1"/>
</dbReference>
<keyword evidence="6" id="KW-0540">Nuclease</keyword>
<keyword evidence="3 23" id="KW-0436">Ligase</keyword>
<evidence type="ECO:0000256" key="5">
    <source>
        <dbReference type="ARBA" id="ARBA00022695"/>
    </source>
</evidence>
<evidence type="ECO:0000256" key="13">
    <source>
        <dbReference type="ARBA" id="ARBA00022932"/>
    </source>
</evidence>
<evidence type="ECO:0000256" key="1">
    <source>
        <dbReference type="ARBA" id="ARBA00001936"/>
    </source>
</evidence>
<dbReference type="InterPro" id="IPR014144">
    <property type="entry name" value="LigD_PE_domain"/>
</dbReference>
<evidence type="ECO:0000259" key="22">
    <source>
        <dbReference type="PROSITE" id="PS50160"/>
    </source>
</evidence>
<comment type="caution">
    <text evidence="23">The sequence shown here is derived from an EMBL/GenBank/DDBJ whole genome shotgun (WGS) entry which is preliminary data.</text>
</comment>
<keyword evidence="18" id="KW-0511">Multifunctional enzyme</keyword>
<feature type="domain" description="ATP-dependent DNA ligase family profile" evidence="22">
    <location>
        <begin position="356"/>
        <end position="482"/>
    </location>
</feature>
<name>A0A5B2VAD3_9HYPH</name>
<keyword evidence="10" id="KW-0378">Hydrolase</keyword>
<dbReference type="Proteomes" id="UP000323142">
    <property type="component" value="Unassembled WGS sequence"/>
</dbReference>
<dbReference type="PROSITE" id="PS50160">
    <property type="entry name" value="DNA_LIGASE_A3"/>
    <property type="match status" value="1"/>
</dbReference>
<dbReference type="InterPro" id="IPR014143">
    <property type="entry name" value="NHEJ_ligase_prk"/>
</dbReference>
<keyword evidence="15" id="KW-0233">DNA recombination</keyword>
<keyword evidence="14" id="KW-0238">DNA-binding</keyword>
<dbReference type="GO" id="GO:0006310">
    <property type="term" value="P:DNA recombination"/>
    <property type="evidence" value="ECO:0007669"/>
    <property type="project" value="UniProtKB-KW"/>
</dbReference>
<evidence type="ECO:0000313" key="24">
    <source>
        <dbReference type="Proteomes" id="UP000323142"/>
    </source>
</evidence>
<dbReference type="InterPro" id="IPR012340">
    <property type="entry name" value="NA-bd_OB-fold"/>
</dbReference>
<dbReference type="OrthoDB" id="9802472at2"/>
<dbReference type="Gene3D" id="2.40.50.140">
    <property type="entry name" value="Nucleic acid-binding proteins"/>
    <property type="match status" value="1"/>
</dbReference>
<dbReference type="CDD" id="cd07906">
    <property type="entry name" value="Adenylation_DNA_ligase_LigD_LigC"/>
    <property type="match status" value="1"/>
</dbReference>
<keyword evidence="9" id="KW-0227">DNA damage</keyword>
<accession>A0A5B2VAD3</accession>
<keyword evidence="8" id="KW-0547">Nucleotide-binding</keyword>
<dbReference type="NCBIfam" id="TIGR02776">
    <property type="entry name" value="NHEJ_ligase_prk"/>
    <property type="match status" value="1"/>
</dbReference>
<dbReference type="EC" id="6.5.1.1" evidence="2"/>
<dbReference type="GO" id="GO:0003887">
    <property type="term" value="F:DNA-directed DNA polymerase activity"/>
    <property type="evidence" value="ECO:0007669"/>
    <property type="project" value="UniProtKB-KW"/>
</dbReference>
<evidence type="ECO:0000256" key="7">
    <source>
        <dbReference type="ARBA" id="ARBA00022723"/>
    </source>
</evidence>
<dbReference type="Pfam" id="PF04679">
    <property type="entry name" value="DNA_ligase_A_C"/>
    <property type="match status" value="1"/>
</dbReference>
<keyword evidence="24" id="KW-1185">Reference proteome</keyword>
<dbReference type="NCBIfam" id="TIGR02778">
    <property type="entry name" value="ligD_pol"/>
    <property type="match status" value="1"/>
</dbReference>
<dbReference type="Pfam" id="PF01068">
    <property type="entry name" value="DNA_ligase_A_M"/>
    <property type="match status" value="1"/>
</dbReference>
<evidence type="ECO:0000256" key="16">
    <source>
        <dbReference type="ARBA" id="ARBA00023204"/>
    </source>
</evidence>
<evidence type="ECO:0000256" key="9">
    <source>
        <dbReference type="ARBA" id="ARBA00022763"/>
    </source>
</evidence>
<evidence type="ECO:0000256" key="11">
    <source>
        <dbReference type="ARBA" id="ARBA00022839"/>
    </source>
</evidence>
<dbReference type="GO" id="GO:0004527">
    <property type="term" value="F:exonuclease activity"/>
    <property type="evidence" value="ECO:0007669"/>
    <property type="project" value="UniProtKB-KW"/>
</dbReference>
<feature type="region of interest" description="Disordered" evidence="21">
    <location>
        <begin position="1"/>
        <end position="64"/>
    </location>
</feature>
<dbReference type="InterPro" id="IPR014145">
    <property type="entry name" value="LigD_pol_dom"/>
</dbReference>
<keyword evidence="12" id="KW-0067">ATP-binding</keyword>
<dbReference type="RefSeq" id="WP_149820399.1">
    <property type="nucleotide sequence ID" value="NZ_VUOA01000034.1"/>
</dbReference>
<dbReference type="NCBIfam" id="TIGR02779">
    <property type="entry name" value="NHEJ_ligase_lig"/>
    <property type="match status" value="1"/>
</dbReference>
<dbReference type="SUPFAM" id="SSF50249">
    <property type="entry name" value="Nucleic acid-binding proteins"/>
    <property type="match status" value="1"/>
</dbReference>
<keyword evidence="5" id="KW-0548">Nucleotidyltransferase</keyword>
<comment type="cofactor">
    <cofactor evidence="1">
        <name>Mn(2+)</name>
        <dbReference type="ChEBI" id="CHEBI:29035"/>
    </cofactor>
</comment>
<evidence type="ECO:0000256" key="14">
    <source>
        <dbReference type="ARBA" id="ARBA00023125"/>
    </source>
</evidence>
<keyword evidence="7" id="KW-0479">Metal-binding</keyword>
<dbReference type="Pfam" id="PF21686">
    <property type="entry name" value="LigD_Prim-Pol"/>
    <property type="match status" value="1"/>
</dbReference>
<dbReference type="InterPro" id="IPR052171">
    <property type="entry name" value="NHEJ_LigD"/>
</dbReference>
<feature type="compositionally biased region" description="Basic and acidic residues" evidence="21">
    <location>
        <begin position="39"/>
        <end position="51"/>
    </location>
</feature>
<gene>
    <name evidence="23" type="primary">ligD</name>
    <name evidence="23" type="ORF">F0L46_18805</name>
</gene>
<dbReference type="AlphaFoldDB" id="A0A5B2VAD3"/>
<evidence type="ECO:0000256" key="21">
    <source>
        <dbReference type="SAM" id="MobiDB-lite"/>
    </source>
</evidence>
<organism evidence="23 24">
    <name type="scientific">Salinarimonas soli</name>
    <dbReference type="NCBI Taxonomy" id="1638099"/>
    <lineage>
        <taxon>Bacteria</taxon>
        <taxon>Pseudomonadati</taxon>
        <taxon>Pseudomonadota</taxon>
        <taxon>Alphaproteobacteria</taxon>
        <taxon>Hyphomicrobiales</taxon>
        <taxon>Salinarimonadaceae</taxon>
        <taxon>Salinarimonas</taxon>
    </lineage>
</organism>
<dbReference type="GO" id="GO:0003677">
    <property type="term" value="F:DNA binding"/>
    <property type="evidence" value="ECO:0007669"/>
    <property type="project" value="UniProtKB-KW"/>
</dbReference>
<feature type="compositionally biased region" description="Basic and acidic residues" evidence="21">
    <location>
        <begin position="1"/>
        <end position="10"/>
    </location>
</feature>
<keyword evidence="4" id="KW-0808">Transferase</keyword>
<dbReference type="InterPro" id="IPR033651">
    <property type="entry name" value="PaeLigD_Pol-like"/>
</dbReference>
<reference evidence="23 24" key="1">
    <citation type="submission" date="2019-09" db="EMBL/GenBank/DDBJ databases">
        <title>Salinarimonas rosea gen. nov., sp. nov., a new member of the a-2 subgroup of the Proteobacteria.</title>
        <authorList>
            <person name="Liu J."/>
        </authorList>
    </citation>
    <scope>NUCLEOTIDE SEQUENCE [LARGE SCALE GENOMIC DNA]</scope>
    <source>
        <strain evidence="23 24">BN140002</strain>
    </source>
</reference>
<evidence type="ECO:0000256" key="4">
    <source>
        <dbReference type="ARBA" id="ARBA00022679"/>
    </source>
</evidence>
<dbReference type="NCBIfam" id="TIGR02777">
    <property type="entry name" value="LigD_PE_dom"/>
    <property type="match status" value="1"/>
</dbReference>
<evidence type="ECO:0000256" key="8">
    <source>
        <dbReference type="ARBA" id="ARBA00022741"/>
    </source>
</evidence>
<dbReference type="PANTHER" id="PTHR42705:SF2">
    <property type="entry name" value="BIFUNCTIONAL NON-HOMOLOGOUS END JOINING PROTEIN LIGD"/>
    <property type="match status" value="1"/>
</dbReference>
<dbReference type="CDD" id="cd07971">
    <property type="entry name" value="OBF_DNA_ligase_LigD"/>
    <property type="match status" value="1"/>
</dbReference>
<dbReference type="Pfam" id="PF13298">
    <property type="entry name" value="LigD_N"/>
    <property type="match status" value="1"/>
</dbReference>
<dbReference type="CDD" id="cd04862">
    <property type="entry name" value="PaeLigD_Pol_like"/>
    <property type="match status" value="1"/>
</dbReference>
<dbReference type="InterPro" id="IPR012310">
    <property type="entry name" value="DNA_ligase_ATP-dep_cent"/>
</dbReference>
<keyword evidence="16" id="KW-0234">DNA repair</keyword>
<dbReference type="InterPro" id="IPR014146">
    <property type="entry name" value="LigD_ligase_dom"/>
</dbReference>
<sequence>MGTRKPKDVIKAALPKKPRRTPSPKPPQGKAGPGAEPLEEYRAKRSFERSPEPQGAKAASRAGENQFVVQKHAARRLHYDLRLELDGVLKSWAVTRGPSLVPGDKRLAVQTEDHPLDYIAFEGVIPAGEYGGGTMIVWDHGRWSPEGDPSEALATGRLTFTLSGSRLRGRWHLVRTRSRDKKEQWLLIKSDDEHARAPGALDILEEHQTSLLTGRTNTELAAGGEVRSDHAARARATRPKLAAPKGARKALLPTFVEPCLAKLAEEAPSGSDWLHEIKFDGYRLQARIDGTTVGLLTRKGLDWTARFAPVADALRELGLGSALIDGELVVEDDTGVSSFSALQADIKAGRGDRLVFYAFDLLYLDGTDLRSLALRERKDLLIGALDDLPAGGTVRWSEHLEEDGEALIRHACRMGLEGIVSKRAGSPYVSGRVDHWRKTKCTQRQEFVVAGYLPSTTSRKAVGSLVLGAYDGDRLVHVGRVGTGFPATTAGALWSDLDALSRPSAPFADPLPSDASRGVRWVRPDLVAEVEYRGWTADSLLRHASFKGLRDDKDPREVVIEREGTAEPAKARDLAGVALTHPDRVLWPDQGLTKQGLAGFYAEIADWILPHVVDRPLALVRCPSGTEKACFFAKHPWAGMHEAVSRVRIGDEEGVAIHDLAGLLALVQAGVLEIHPWGASLADVDRPDRIVMDLDPDESVGFAEVIAAAREVRDRLGAFGLESFVKTTGGKGLHVVAPLTPAAGWDEVKAFTAALAEAMERDSPGRFTRTLEKSARTGRIFIDYLRNGRGATAIAAYSTRARPGAPVAVPLGWEELSPSLTPGFFTVANLPTRLRHLQRDPWEPVRSLRQRLPTLRVRRRRPDRRGQVPSPSR</sequence>
<evidence type="ECO:0000256" key="20">
    <source>
        <dbReference type="ARBA" id="ARBA00034003"/>
    </source>
</evidence>
<comment type="catalytic activity">
    <reaction evidence="20">
        <text>ATP + (deoxyribonucleotide)n-3'-hydroxyl + 5'-phospho-(deoxyribonucleotide)m = (deoxyribonucleotide)n+m + AMP + diphosphate.</text>
        <dbReference type="EC" id="6.5.1.1"/>
    </reaction>
</comment>
<dbReference type="EMBL" id="VUOA01000034">
    <property type="protein sequence ID" value="KAA2235555.1"/>
    <property type="molecule type" value="Genomic_DNA"/>
</dbReference>
<evidence type="ECO:0000313" key="23">
    <source>
        <dbReference type="EMBL" id="KAA2235555.1"/>
    </source>
</evidence>
<evidence type="ECO:0000256" key="19">
    <source>
        <dbReference type="ARBA" id="ARBA00029943"/>
    </source>
</evidence>
<dbReference type="GO" id="GO:0005524">
    <property type="term" value="F:ATP binding"/>
    <property type="evidence" value="ECO:0007669"/>
    <property type="project" value="UniProtKB-KW"/>
</dbReference>
<evidence type="ECO:0000256" key="2">
    <source>
        <dbReference type="ARBA" id="ARBA00012727"/>
    </source>
</evidence>
<dbReference type="NCBIfam" id="NF004628">
    <property type="entry name" value="PRK05972.1"/>
    <property type="match status" value="1"/>
</dbReference>
<dbReference type="GO" id="GO:0046872">
    <property type="term" value="F:metal ion binding"/>
    <property type="evidence" value="ECO:0007669"/>
    <property type="project" value="UniProtKB-KW"/>
</dbReference>
<evidence type="ECO:0000256" key="6">
    <source>
        <dbReference type="ARBA" id="ARBA00022722"/>
    </source>
</evidence>
<dbReference type="InterPro" id="IPR012309">
    <property type="entry name" value="DNA_ligase_ATP-dep_C"/>
</dbReference>
<dbReference type="GO" id="GO:0003910">
    <property type="term" value="F:DNA ligase (ATP) activity"/>
    <property type="evidence" value="ECO:0007669"/>
    <property type="project" value="UniProtKB-EC"/>
</dbReference>